<accession>A0A382SE66</accession>
<name>A0A382SE66_9ZZZZ</name>
<organism evidence="1">
    <name type="scientific">marine metagenome</name>
    <dbReference type="NCBI Taxonomy" id="408172"/>
    <lineage>
        <taxon>unclassified sequences</taxon>
        <taxon>metagenomes</taxon>
        <taxon>ecological metagenomes</taxon>
    </lineage>
</organism>
<dbReference type="AlphaFoldDB" id="A0A382SE66"/>
<dbReference type="EMBL" id="UINC01128014">
    <property type="protein sequence ID" value="SVD07507.1"/>
    <property type="molecule type" value="Genomic_DNA"/>
</dbReference>
<evidence type="ECO:0000313" key="1">
    <source>
        <dbReference type="EMBL" id="SVD07507.1"/>
    </source>
</evidence>
<sequence>MDLEEKFWEDADEILQKKQPWSEALAEIKDKLTYPAIIEDNDEIEDQLETRWSEYHA</sequence>
<reference evidence="1" key="1">
    <citation type="submission" date="2018-05" db="EMBL/GenBank/DDBJ databases">
        <authorList>
            <person name="Lanie J.A."/>
            <person name="Ng W.-L."/>
            <person name="Kazmierczak K.M."/>
            <person name="Andrzejewski T.M."/>
            <person name="Davidsen T.M."/>
            <person name="Wayne K.J."/>
            <person name="Tettelin H."/>
            <person name="Glass J.I."/>
            <person name="Rusch D."/>
            <person name="Podicherti R."/>
            <person name="Tsui H.-C.T."/>
            <person name="Winkler M.E."/>
        </authorList>
    </citation>
    <scope>NUCLEOTIDE SEQUENCE</scope>
</reference>
<gene>
    <name evidence="1" type="ORF">METZ01_LOCUS360361</name>
</gene>
<protein>
    <submittedName>
        <fullName evidence="1">Uncharacterized protein</fullName>
    </submittedName>
</protein>
<proteinExistence type="predicted"/>